<dbReference type="RefSeq" id="WP_135071218.1">
    <property type="nucleotide sequence ID" value="NZ_SPSB01000001.1"/>
</dbReference>
<organism evidence="2 3">
    <name type="scientific">Algoriphagus kandeliae</name>
    <dbReference type="NCBI Taxonomy" id="2562278"/>
    <lineage>
        <taxon>Bacteria</taxon>
        <taxon>Pseudomonadati</taxon>
        <taxon>Bacteroidota</taxon>
        <taxon>Cytophagia</taxon>
        <taxon>Cytophagales</taxon>
        <taxon>Cyclobacteriaceae</taxon>
        <taxon>Algoriphagus</taxon>
    </lineage>
</organism>
<dbReference type="PANTHER" id="PTHR37833:SF1">
    <property type="entry name" value="SIGNAL PEPTIDE PROTEIN"/>
    <property type="match status" value="1"/>
</dbReference>
<feature type="signal peptide" evidence="1">
    <location>
        <begin position="1"/>
        <end position="23"/>
    </location>
</feature>
<comment type="caution">
    <text evidence="2">The sequence shown here is derived from an EMBL/GenBank/DDBJ whole genome shotgun (WGS) entry which is preliminary data.</text>
</comment>
<dbReference type="Gene3D" id="2.60.40.10">
    <property type="entry name" value="Immunoglobulins"/>
    <property type="match status" value="2"/>
</dbReference>
<proteinExistence type="predicted"/>
<reference evidence="2 3" key="1">
    <citation type="submission" date="2019-03" db="EMBL/GenBank/DDBJ databases">
        <title>Algoriphagus sp. nov, a new strain isolated from root system soil of mangrove plant Kandelia.</title>
        <authorList>
            <person name="Yin Q."/>
            <person name="Wang K."/>
            <person name="Song Z."/>
        </authorList>
    </citation>
    <scope>NUCLEOTIDE SEQUENCE [LARGE SCALE GENOMIC DNA]</scope>
    <source>
        <strain evidence="2 3">XY-J91</strain>
    </source>
</reference>
<name>A0A4Y9R0Y2_9BACT</name>
<dbReference type="Pfam" id="PF07610">
    <property type="entry name" value="DUF1573"/>
    <property type="match status" value="2"/>
</dbReference>
<keyword evidence="1" id="KW-0732">Signal</keyword>
<protein>
    <submittedName>
        <fullName evidence="2">DUF1573 domain-containing protein</fullName>
    </submittedName>
</protein>
<dbReference type="EMBL" id="SPSB01000001">
    <property type="protein sequence ID" value="TFV97828.1"/>
    <property type="molecule type" value="Genomic_DNA"/>
</dbReference>
<dbReference type="AlphaFoldDB" id="A0A4Y9R0Y2"/>
<dbReference type="InterPro" id="IPR013783">
    <property type="entry name" value="Ig-like_fold"/>
</dbReference>
<keyword evidence="3" id="KW-1185">Reference proteome</keyword>
<dbReference type="InterPro" id="IPR011467">
    <property type="entry name" value="DUF1573"/>
</dbReference>
<gene>
    <name evidence="2" type="ORF">E4S40_04090</name>
</gene>
<dbReference type="Proteomes" id="UP000297647">
    <property type="component" value="Unassembled WGS sequence"/>
</dbReference>
<evidence type="ECO:0000256" key="1">
    <source>
        <dbReference type="SAM" id="SignalP"/>
    </source>
</evidence>
<dbReference type="OrthoDB" id="1466304at2"/>
<sequence>MIRFTVLFIFLANLLIFIQPAVAQDTIPSRLVWTVNKVDLGTILEEQGEQLAIFEFTHSLDSGVWIERVWTDCGCTTADYSKDTISAGETGQLQVSFDPSSAVGDFSRMVVVKGNLAGMQDTLFIEGKSIPYPTNPEVDYPFVRGQIGFRMEKINMGDVFTNEPSIRTVEIYNFSDSTLLKDSLKYFGPAHIQVHQLQDSIESKNRGLLEITYSGAEKNDLGFFEDPIQLIWPDSLVVNADVIANIFEFYPNLSKDQLGLVPTLRISPTEIDLKEISTDDIQEVFFTFTNRGRELLEIKKVQGNCDCMELTLPKLELAPGESMDLKVVFDPKGRKGIDQRNIYIFSNDPLNSIQSVILKSRIK</sequence>
<evidence type="ECO:0000313" key="3">
    <source>
        <dbReference type="Proteomes" id="UP000297647"/>
    </source>
</evidence>
<accession>A0A4Y9R0Y2</accession>
<evidence type="ECO:0000313" key="2">
    <source>
        <dbReference type="EMBL" id="TFV97828.1"/>
    </source>
</evidence>
<feature type="chain" id="PRO_5021267346" evidence="1">
    <location>
        <begin position="24"/>
        <end position="363"/>
    </location>
</feature>
<dbReference type="PANTHER" id="PTHR37833">
    <property type="entry name" value="LIPOPROTEIN-RELATED"/>
    <property type="match status" value="1"/>
</dbReference>